<dbReference type="EMBL" id="CP058690">
    <property type="protein sequence ID" value="QLH15843.1"/>
    <property type="molecule type" value="Genomic_DNA"/>
</dbReference>
<dbReference type="Proteomes" id="UP000509322">
    <property type="component" value="Chromosome 2"/>
</dbReference>
<dbReference type="AlphaFoldDB" id="A0A7H9BXE0"/>
<protein>
    <recommendedName>
        <fullName evidence="3">Transposase</fullName>
    </recommendedName>
</protein>
<gene>
    <name evidence="1" type="ORF">HYQ43_17055</name>
</gene>
<accession>A0A7H9BXE0</accession>
<reference evidence="1 2" key="1">
    <citation type="submission" date="2020-07" db="EMBL/GenBank/DDBJ databases">
        <title>The complete genome of Paracoccus pantotrophus ACCC 10489.</title>
        <authorList>
            <person name="Si Y."/>
        </authorList>
    </citation>
    <scope>NUCLEOTIDE SEQUENCE [LARGE SCALE GENOMIC DNA]</scope>
    <source>
        <strain evidence="1 2">ACCC10489</strain>
    </source>
</reference>
<name>A0A7H9BXE0_PARPN</name>
<sequence length="54" mass="6014">MKVAIQPTVALQEAMAELEYLRNRNLILAQAIHELRAQQTNPAPQAAEIEGETE</sequence>
<evidence type="ECO:0008006" key="3">
    <source>
        <dbReference type="Google" id="ProtNLM"/>
    </source>
</evidence>
<dbReference type="RefSeq" id="WP_179921727.1">
    <property type="nucleotide sequence ID" value="NZ_CP058690.1"/>
</dbReference>
<evidence type="ECO:0000313" key="1">
    <source>
        <dbReference type="EMBL" id="QLH15843.1"/>
    </source>
</evidence>
<evidence type="ECO:0000313" key="2">
    <source>
        <dbReference type="Proteomes" id="UP000509322"/>
    </source>
</evidence>
<proteinExistence type="predicted"/>
<organism evidence="1 2">
    <name type="scientific">Paracoccus pantotrophus</name>
    <name type="common">Thiosphaera pantotropha</name>
    <dbReference type="NCBI Taxonomy" id="82367"/>
    <lineage>
        <taxon>Bacteria</taxon>
        <taxon>Pseudomonadati</taxon>
        <taxon>Pseudomonadota</taxon>
        <taxon>Alphaproteobacteria</taxon>
        <taxon>Rhodobacterales</taxon>
        <taxon>Paracoccaceae</taxon>
        <taxon>Paracoccus</taxon>
    </lineage>
</organism>